<evidence type="ECO:0000313" key="7">
    <source>
        <dbReference type="Proteomes" id="UP000326344"/>
    </source>
</evidence>
<dbReference type="Pfam" id="PF13905">
    <property type="entry name" value="Thioredoxin_8"/>
    <property type="match status" value="1"/>
</dbReference>
<sequence length="407" mass="45866">MKHWVLFGCIFLILSGSSALFSQRLAVPLALKAVYDSTAYSFSYIHPVKNKLKVKLPAIPSKYSTLSRSFKLKALEKDVAVLIGKTISNKDYVVIDQNFNSDLSDDEIVYFPDTLTSPARGNYKSLKINAAAGQYKSRSILFDYSIIKPPKLQIDHGDSTENKVHFFIRPNEYKQATIKVDTATYSLMLFSKTVFDYTKKSTFLVVVPPNVDPRSVKANTNEFNKYVEGDIVLVGLKKFLFEKVSPLADSIFLQTITSQEDTYGSKVGYMAHPFSRRDMLSKDSVSSKTLKGKYIVLDFRGTWCAPCLQILESIKKMHATVDEQKVAMIGVCYDKDPGKVEAFIKKREITSLQLYDPQTNPTLSKQFGITAYPSFVVIDSSGKIVFKDEGLTGFQRLSEQLDRIIKK</sequence>
<evidence type="ECO:0000256" key="1">
    <source>
        <dbReference type="ARBA" id="ARBA00004196"/>
    </source>
</evidence>
<keyword evidence="2" id="KW-0201">Cytochrome c-type biogenesis</keyword>
<dbReference type="InterPro" id="IPR050553">
    <property type="entry name" value="Thioredoxin_ResA/DsbE_sf"/>
</dbReference>
<keyword evidence="3" id="KW-1015">Disulfide bond</keyword>
<keyword evidence="4" id="KW-0676">Redox-active center</keyword>
<dbReference type="PANTHER" id="PTHR42852">
    <property type="entry name" value="THIOL:DISULFIDE INTERCHANGE PROTEIN DSBE"/>
    <property type="match status" value="1"/>
</dbReference>
<protein>
    <submittedName>
        <fullName evidence="6">TlpA family protein disulfide reductase</fullName>
    </submittedName>
</protein>
<dbReference type="AlphaFoldDB" id="A0A5N1JKU5"/>
<dbReference type="PANTHER" id="PTHR42852:SF6">
    <property type="entry name" value="THIOL:DISULFIDE INTERCHANGE PROTEIN DSBE"/>
    <property type="match status" value="1"/>
</dbReference>
<dbReference type="InterPro" id="IPR013766">
    <property type="entry name" value="Thioredoxin_domain"/>
</dbReference>
<dbReference type="SUPFAM" id="SSF52833">
    <property type="entry name" value="Thioredoxin-like"/>
    <property type="match status" value="1"/>
</dbReference>
<evidence type="ECO:0000256" key="4">
    <source>
        <dbReference type="ARBA" id="ARBA00023284"/>
    </source>
</evidence>
<comment type="subcellular location">
    <subcellularLocation>
        <location evidence="1">Cell envelope</location>
    </subcellularLocation>
</comment>
<keyword evidence="7" id="KW-1185">Reference proteome</keyword>
<reference evidence="6 7" key="1">
    <citation type="submission" date="2019-09" db="EMBL/GenBank/DDBJ databases">
        <title>Genome Sequence of Larkinella sp MA1.</title>
        <authorList>
            <person name="Srinivasan S."/>
        </authorList>
    </citation>
    <scope>NUCLEOTIDE SEQUENCE [LARGE SCALE GENOMIC DNA]</scope>
    <source>
        <strain evidence="6 7">MA1</strain>
    </source>
</reference>
<dbReference type="Proteomes" id="UP000326344">
    <property type="component" value="Unassembled WGS sequence"/>
</dbReference>
<dbReference type="GO" id="GO:0030313">
    <property type="term" value="C:cell envelope"/>
    <property type="evidence" value="ECO:0007669"/>
    <property type="project" value="UniProtKB-SubCell"/>
</dbReference>
<dbReference type="GO" id="GO:0017004">
    <property type="term" value="P:cytochrome complex assembly"/>
    <property type="evidence" value="ECO:0007669"/>
    <property type="project" value="UniProtKB-KW"/>
</dbReference>
<dbReference type="Gene3D" id="3.40.30.10">
    <property type="entry name" value="Glutaredoxin"/>
    <property type="match status" value="1"/>
</dbReference>
<dbReference type="RefSeq" id="WP_150875171.1">
    <property type="nucleotide sequence ID" value="NZ_VTWS01000001.1"/>
</dbReference>
<dbReference type="InterPro" id="IPR036249">
    <property type="entry name" value="Thioredoxin-like_sf"/>
</dbReference>
<comment type="caution">
    <text evidence="6">The sequence shown here is derived from an EMBL/GenBank/DDBJ whole genome shotgun (WGS) entry which is preliminary data.</text>
</comment>
<proteinExistence type="predicted"/>
<gene>
    <name evidence="6" type="ORF">F0P93_04975</name>
</gene>
<evidence type="ECO:0000256" key="2">
    <source>
        <dbReference type="ARBA" id="ARBA00022748"/>
    </source>
</evidence>
<dbReference type="InterPro" id="IPR012336">
    <property type="entry name" value="Thioredoxin-like_fold"/>
</dbReference>
<evidence type="ECO:0000256" key="3">
    <source>
        <dbReference type="ARBA" id="ARBA00023157"/>
    </source>
</evidence>
<evidence type="ECO:0000259" key="5">
    <source>
        <dbReference type="PROSITE" id="PS51352"/>
    </source>
</evidence>
<name>A0A5N1JKU5_9BACT</name>
<evidence type="ECO:0000313" key="6">
    <source>
        <dbReference type="EMBL" id="KAA9357090.1"/>
    </source>
</evidence>
<dbReference type="PROSITE" id="PS51352">
    <property type="entry name" value="THIOREDOXIN_2"/>
    <property type="match status" value="1"/>
</dbReference>
<accession>A0A5N1JKU5</accession>
<feature type="domain" description="Thioredoxin" evidence="5">
    <location>
        <begin position="265"/>
        <end position="407"/>
    </location>
</feature>
<dbReference type="CDD" id="cd02966">
    <property type="entry name" value="TlpA_like_family"/>
    <property type="match status" value="1"/>
</dbReference>
<organism evidence="6 7">
    <name type="scientific">Larkinella humicola</name>
    <dbReference type="NCBI Taxonomy" id="2607654"/>
    <lineage>
        <taxon>Bacteria</taxon>
        <taxon>Pseudomonadati</taxon>
        <taxon>Bacteroidota</taxon>
        <taxon>Cytophagia</taxon>
        <taxon>Cytophagales</taxon>
        <taxon>Spirosomataceae</taxon>
        <taxon>Larkinella</taxon>
    </lineage>
</organism>
<dbReference type="EMBL" id="VTWS01000001">
    <property type="protein sequence ID" value="KAA9357090.1"/>
    <property type="molecule type" value="Genomic_DNA"/>
</dbReference>